<dbReference type="Proteomes" id="UP000824262">
    <property type="component" value="Unassembled WGS sequence"/>
</dbReference>
<comment type="caution">
    <text evidence="1">The sequence shown here is derived from an EMBL/GenBank/DDBJ whole genome shotgun (WGS) entry which is preliminary data.</text>
</comment>
<evidence type="ECO:0000313" key="2">
    <source>
        <dbReference type="Proteomes" id="UP000824262"/>
    </source>
</evidence>
<dbReference type="EMBL" id="DVGA01000064">
    <property type="protein sequence ID" value="HIQ78890.1"/>
    <property type="molecule type" value="Genomic_DNA"/>
</dbReference>
<name>A0A9D1CTY5_9FIRM</name>
<organism evidence="1 2">
    <name type="scientific">Candidatus Scatomorpha intestinavium</name>
    <dbReference type="NCBI Taxonomy" id="2840922"/>
    <lineage>
        <taxon>Bacteria</taxon>
        <taxon>Bacillati</taxon>
        <taxon>Bacillota</taxon>
        <taxon>Clostridia</taxon>
        <taxon>Eubacteriales</taxon>
        <taxon>Candidatus Scatomorpha</taxon>
    </lineage>
</organism>
<dbReference type="AlphaFoldDB" id="A0A9D1CTY5"/>
<accession>A0A9D1CTY5</accession>
<protein>
    <submittedName>
        <fullName evidence="1">Uncharacterized protein</fullName>
    </submittedName>
</protein>
<evidence type="ECO:0000313" key="1">
    <source>
        <dbReference type="EMBL" id="HIQ78890.1"/>
    </source>
</evidence>
<proteinExistence type="predicted"/>
<reference evidence="1" key="2">
    <citation type="journal article" date="2021" name="PeerJ">
        <title>Extensive microbial diversity within the chicken gut microbiome revealed by metagenomics and culture.</title>
        <authorList>
            <person name="Gilroy R."/>
            <person name="Ravi A."/>
            <person name="Getino M."/>
            <person name="Pursley I."/>
            <person name="Horton D.L."/>
            <person name="Alikhan N.F."/>
            <person name="Baker D."/>
            <person name="Gharbi K."/>
            <person name="Hall N."/>
            <person name="Watson M."/>
            <person name="Adriaenssens E.M."/>
            <person name="Foster-Nyarko E."/>
            <person name="Jarju S."/>
            <person name="Secka A."/>
            <person name="Antonio M."/>
            <person name="Oren A."/>
            <person name="Chaudhuri R.R."/>
            <person name="La Ragione R."/>
            <person name="Hildebrand F."/>
            <person name="Pallen M.J."/>
        </authorList>
    </citation>
    <scope>NUCLEOTIDE SEQUENCE</scope>
    <source>
        <strain evidence="1">ChiBcolR7-354</strain>
    </source>
</reference>
<gene>
    <name evidence="1" type="ORF">IAB77_06485</name>
</gene>
<dbReference type="InterPro" id="IPR027268">
    <property type="entry name" value="Peptidase_M4/M1_CTD_sf"/>
</dbReference>
<sequence length="376" mass="42523">MDLHLEMSDSEARIHARVSLTMRGEAFRFALASPLKIESARCGGRELPLPEGGDYRMPPLPTELRAYTFAGHPGAELEFEYSGALSGPLLYYRREVRHFSLYNCWYPVAFDAEAEPVDVTLPDGGEWELVQGERDAERGLWRYTTRGRTIKDCNILLLRRGEWTRLESGGVSVLYCEPSRAAAAAEEAVRQCSEIRAFYRSLYGHDGELRDLTLVYLPEGPGKAAYMRDGLVVLTIIPDDFRHLLAHELGHAHACRADFGSWEDWLNEAGAEWSALLYEREVDPEGFEQRLEVLLKIAGWRSLRLRPEDGSHPDDVHETGVLLFAKICEKYGPDAVRRILLSLDSLGRQDTAGLLAELRRRGDKELAREIEAHIDV</sequence>
<reference evidence="1" key="1">
    <citation type="submission" date="2020-10" db="EMBL/GenBank/DDBJ databases">
        <authorList>
            <person name="Gilroy R."/>
        </authorList>
    </citation>
    <scope>NUCLEOTIDE SEQUENCE</scope>
    <source>
        <strain evidence="1">ChiBcolR7-354</strain>
    </source>
</reference>
<dbReference type="Gene3D" id="1.10.390.10">
    <property type="entry name" value="Neutral Protease Domain 2"/>
    <property type="match status" value="1"/>
</dbReference>